<dbReference type="Pfam" id="PF02196">
    <property type="entry name" value="RBD"/>
    <property type="match status" value="1"/>
</dbReference>
<dbReference type="CDD" id="cd20811">
    <property type="entry name" value="C1_Raf"/>
    <property type="match status" value="1"/>
</dbReference>
<evidence type="ECO:0000256" key="12">
    <source>
        <dbReference type="SAM" id="MobiDB-lite"/>
    </source>
</evidence>
<evidence type="ECO:0000256" key="4">
    <source>
        <dbReference type="ARBA" id="ARBA00022679"/>
    </source>
</evidence>
<dbReference type="InterPro" id="IPR011009">
    <property type="entry name" value="Kinase-like_dom_sf"/>
</dbReference>
<evidence type="ECO:0000256" key="8">
    <source>
        <dbReference type="ARBA" id="ARBA00022833"/>
    </source>
</evidence>
<feature type="region of interest" description="Disordered" evidence="12">
    <location>
        <begin position="1"/>
        <end position="24"/>
    </location>
</feature>
<dbReference type="PROSITE" id="PS00479">
    <property type="entry name" value="ZF_DAG_PE_1"/>
    <property type="match status" value="1"/>
</dbReference>
<dbReference type="CDD" id="cd01816">
    <property type="entry name" value="RBD_RAF"/>
    <property type="match status" value="1"/>
</dbReference>
<dbReference type="PROSITE" id="PS50081">
    <property type="entry name" value="ZF_DAG_PE_2"/>
    <property type="match status" value="1"/>
</dbReference>
<dbReference type="InterPro" id="IPR017441">
    <property type="entry name" value="Protein_kinase_ATP_BS"/>
</dbReference>
<dbReference type="GO" id="GO:0004709">
    <property type="term" value="F:MAP kinase kinase kinase activity"/>
    <property type="evidence" value="ECO:0007669"/>
    <property type="project" value="TreeGrafter"/>
</dbReference>
<dbReference type="Pfam" id="PF00130">
    <property type="entry name" value="C1_1"/>
    <property type="match status" value="1"/>
</dbReference>
<evidence type="ECO:0000256" key="1">
    <source>
        <dbReference type="ARBA" id="ARBA00010507"/>
    </source>
</evidence>
<feature type="region of interest" description="Disordered" evidence="12">
    <location>
        <begin position="361"/>
        <end position="406"/>
    </location>
</feature>
<dbReference type="InterPro" id="IPR008271">
    <property type="entry name" value="Ser/Thr_kinase_AS"/>
</dbReference>
<evidence type="ECO:0000313" key="17">
    <source>
        <dbReference type="Proteomes" id="UP000242188"/>
    </source>
</evidence>
<feature type="domain" description="Protein kinase" evidence="13">
    <location>
        <begin position="412"/>
        <end position="672"/>
    </location>
</feature>
<dbReference type="InterPro" id="IPR001245">
    <property type="entry name" value="Ser-Thr/Tyr_kinase_cat_dom"/>
</dbReference>
<dbReference type="Gene3D" id="1.10.510.10">
    <property type="entry name" value="Transferase(Phosphotransferase) domain 1"/>
    <property type="match status" value="1"/>
</dbReference>
<accession>A0A210PF02</accession>
<keyword evidence="3" id="KW-0723">Serine/threonine-protein kinase</keyword>
<dbReference type="SMART" id="SM00109">
    <property type="entry name" value="C1"/>
    <property type="match status" value="1"/>
</dbReference>
<dbReference type="SMART" id="SM00455">
    <property type="entry name" value="RBD"/>
    <property type="match status" value="1"/>
</dbReference>
<evidence type="ECO:0000256" key="9">
    <source>
        <dbReference type="ARBA" id="ARBA00022840"/>
    </source>
</evidence>
<evidence type="ECO:0000256" key="5">
    <source>
        <dbReference type="ARBA" id="ARBA00022723"/>
    </source>
</evidence>
<dbReference type="SUPFAM" id="SSF57889">
    <property type="entry name" value="Cysteine-rich domain"/>
    <property type="match status" value="1"/>
</dbReference>
<feature type="binding site" evidence="10">
    <location>
        <position position="438"/>
    </location>
    <ligand>
        <name>ATP</name>
        <dbReference type="ChEBI" id="CHEBI:30616"/>
    </ligand>
</feature>
<gene>
    <name evidence="16" type="ORF">KP79_PYT11333</name>
</gene>
<dbReference type="FunFam" id="3.30.200.20:FF:000024">
    <property type="entry name" value="B-Raf proto-oncogene serine/threonine-protein kinase"/>
    <property type="match status" value="1"/>
</dbReference>
<dbReference type="SUPFAM" id="SSF56112">
    <property type="entry name" value="Protein kinase-like (PK-like)"/>
    <property type="match status" value="1"/>
</dbReference>
<dbReference type="PROSITE" id="PS50011">
    <property type="entry name" value="PROTEIN_KINASE_DOM"/>
    <property type="match status" value="1"/>
</dbReference>
<dbReference type="InterPro" id="IPR029071">
    <property type="entry name" value="Ubiquitin-like_domsf"/>
</dbReference>
<feature type="domain" description="Phorbol-ester/DAG-type" evidence="14">
    <location>
        <begin position="226"/>
        <end position="272"/>
    </location>
</feature>
<keyword evidence="11" id="KW-0175">Coiled coil</keyword>
<evidence type="ECO:0000256" key="2">
    <source>
        <dbReference type="ARBA" id="ARBA00012513"/>
    </source>
</evidence>
<keyword evidence="9 10" id="KW-0067">ATP-binding</keyword>
<proteinExistence type="inferred from homology"/>
<dbReference type="Pfam" id="PF07714">
    <property type="entry name" value="PK_Tyr_Ser-Thr"/>
    <property type="match status" value="1"/>
</dbReference>
<dbReference type="GO" id="GO:0046872">
    <property type="term" value="F:metal ion binding"/>
    <property type="evidence" value="ECO:0007669"/>
    <property type="project" value="UniProtKB-KW"/>
</dbReference>
<organism evidence="16 17">
    <name type="scientific">Mizuhopecten yessoensis</name>
    <name type="common">Japanese scallop</name>
    <name type="synonym">Patinopecten yessoensis</name>
    <dbReference type="NCBI Taxonomy" id="6573"/>
    <lineage>
        <taxon>Eukaryota</taxon>
        <taxon>Metazoa</taxon>
        <taxon>Spiralia</taxon>
        <taxon>Lophotrochozoa</taxon>
        <taxon>Mollusca</taxon>
        <taxon>Bivalvia</taxon>
        <taxon>Autobranchia</taxon>
        <taxon>Pteriomorphia</taxon>
        <taxon>Pectinida</taxon>
        <taxon>Pectinoidea</taxon>
        <taxon>Pectinidae</taxon>
        <taxon>Mizuhopecten</taxon>
    </lineage>
</organism>
<evidence type="ECO:0000256" key="7">
    <source>
        <dbReference type="ARBA" id="ARBA00022777"/>
    </source>
</evidence>
<sequence length="723" mass="82042">MAVVQKPETMNGDIQDYTPGPPRDDVNEAANLQDQIHNIQKVIRLTKENLEALNATFGKHQNPDPMYIQEYEALANKIHELQEKESHLMTCYEQILYNERESPTDATQEQEGPLKTPTPILLGSTQGNNLQTAGLAAQSSPKALRAGHVKAYLPDEQVTSARVEPGIILKEALKKAMSRRGLEAEKYEVYDNKTKMPISWDIDMANLGPGRELRVQLKRGQPSLFMHNIVRKTYFFLTFCDGCGKSLFQSLMCKTCNIKFHQRCINRVSFLCPWIDAIDIHKPFSQSMADPRKVSASRSFSSEKSSSVPNVSALVITSSCDFEFGEVFDPQSIASSNKIQGFDRYVNPAIVAATEPIIRVNHSAHSPPNSTPDSPTNSGVHHQKSSSTDVDRRIRRHRRDSNEDWEIPAEDIQMGPRIGSGSFGTVYRGYYHGHVAIKRLNVTDPTPQQLKAFKNEVAVLRKTSHMNILLFSGWTSRPQLAIITQWCEGSSLYKHLHITENRFEMVTLMEISRQTAQGMDYLHAKSIIHRDLKTNNIFLTDNLTVKIGDFGLATVKTRWSGSHQFQQPTGSILWMAPEVIRMKEANPYTNQSDVYAYGIVLYELMTGQLPYSNINNKDQILFMVGKGYLKPDISKTRSDTPKRYRMLMQECCKFDREQRPLFPQILSVMESIVLSLRKLRRSASEPTLNQSQSEDLDLMYFCASPKTPINSQYPQFFFSTAHN</sequence>
<comment type="caution">
    <text evidence="16">The sequence shown here is derived from an EMBL/GenBank/DDBJ whole genome shotgun (WGS) entry which is preliminary data.</text>
</comment>
<keyword evidence="4" id="KW-0808">Transferase</keyword>
<evidence type="ECO:0000256" key="10">
    <source>
        <dbReference type="PROSITE-ProRule" id="PRU10141"/>
    </source>
</evidence>
<evidence type="ECO:0000259" key="15">
    <source>
        <dbReference type="PROSITE" id="PS50898"/>
    </source>
</evidence>
<dbReference type="PANTHER" id="PTHR44329:SF262">
    <property type="entry name" value="RAF HOMOLOG SERINE_THREONINE-PROTEIN KINASE RAF"/>
    <property type="match status" value="1"/>
</dbReference>
<dbReference type="InterPro" id="IPR000719">
    <property type="entry name" value="Prot_kinase_dom"/>
</dbReference>
<evidence type="ECO:0000259" key="14">
    <source>
        <dbReference type="PROSITE" id="PS50081"/>
    </source>
</evidence>
<name>A0A210PF02_MIZYE</name>
<dbReference type="InterPro" id="IPR002219">
    <property type="entry name" value="PKC_DAG/PE"/>
</dbReference>
<feature type="compositionally biased region" description="Low complexity" evidence="12">
    <location>
        <begin position="366"/>
        <end position="378"/>
    </location>
</feature>
<dbReference type="Gene3D" id="3.30.60.20">
    <property type="match status" value="1"/>
</dbReference>
<dbReference type="STRING" id="6573.A0A210PF02"/>
<reference evidence="16 17" key="1">
    <citation type="journal article" date="2017" name="Nat. Ecol. Evol.">
        <title>Scallop genome provides insights into evolution of bilaterian karyotype and development.</title>
        <authorList>
            <person name="Wang S."/>
            <person name="Zhang J."/>
            <person name="Jiao W."/>
            <person name="Li J."/>
            <person name="Xun X."/>
            <person name="Sun Y."/>
            <person name="Guo X."/>
            <person name="Huan P."/>
            <person name="Dong B."/>
            <person name="Zhang L."/>
            <person name="Hu X."/>
            <person name="Sun X."/>
            <person name="Wang J."/>
            <person name="Zhao C."/>
            <person name="Wang Y."/>
            <person name="Wang D."/>
            <person name="Huang X."/>
            <person name="Wang R."/>
            <person name="Lv J."/>
            <person name="Li Y."/>
            <person name="Zhang Z."/>
            <person name="Liu B."/>
            <person name="Lu W."/>
            <person name="Hui Y."/>
            <person name="Liang J."/>
            <person name="Zhou Z."/>
            <person name="Hou R."/>
            <person name="Li X."/>
            <person name="Liu Y."/>
            <person name="Li H."/>
            <person name="Ning X."/>
            <person name="Lin Y."/>
            <person name="Zhao L."/>
            <person name="Xing Q."/>
            <person name="Dou J."/>
            <person name="Li Y."/>
            <person name="Mao J."/>
            <person name="Guo H."/>
            <person name="Dou H."/>
            <person name="Li T."/>
            <person name="Mu C."/>
            <person name="Jiang W."/>
            <person name="Fu Q."/>
            <person name="Fu X."/>
            <person name="Miao Y."/>
            <person name="Liu J."/>
            <person name="Yu Q."/>
            <person name="Li R."/>
            <person name="Liao H."/>
            <person name="Li X."/>
            <person name="Kong Y."/>
            <person name="Jiang Z."/>
            <person name="Chourrout D."/>
            <person name="Li R."/>
            <person name="Bao Z."/>
        </authorList>
    </citation>
    <scope>NUCLEOTIDE SEQUENCE [LARGE SCALE GENOMIC DNA]</scope>
    <source>
        <strain evidence="16 17">PY_sf001</strain>
    </source>
</reference>
<dbReference type="SMART" id="SM00220">
    <property type="entry name" value="S_TKc"/>
    <property type="match status" value="1"/>
</dbReference>
<dbReference type="EC" id="2.7.11.1" evidence="2"/>
<dbReference type="InterPro" id="IPR051681">
    <property type="entry name" value="Ser/Thr_Kinases-Pseudokinases"/>
</dbReference>
<feature type="coiled-coil region" evidence="11">
    <location>
        <begin position="29"/>
        <end position="56"/>
    </location>
</feature>
<dbReference type="GO" id="GO:0005524">
    <property type="term" value="F:ATP binding"/>
    <property type="evidence" value="ECO:0007669"/>
    <property type="project" value="UniProtKB-UniRule"/>
</dbReference>
<dbReference type="SUPFAM" id="SSF54236">
    <property type="entry name" value="Ubiquitin-like"/>
    <property type="match status" value="1"/>
</dbReference>
<evidence type="ECO:0000256" key="3">
    <source>
        <dbReference type="ARBA" id="ARBA00022527"/>
    </source>
</evidence>
<dbReference type="PROSITE" id="PS00108">
    <property type="entry name" value="PROTEIN_KINASE_ST"/>
    <property type="match status" value="1"/>
</dbReference>
<comment type="similarity">
    <text evidence="1">Belongs to the protein kinase superfamily. TKL Ser/Thr protein kinase family. RAF subfamily.</text>
</comment>
<evidence type="ECO:0000256" key="6">
    <source>
        <dbReference type="ARBA" id="ARBA00022741"/>
    </source>
</evidence>
<dbReference type="InterPro" id="IPR046349">
    <property type="entry name" value="C1-like_sf"/>
</dbReference>
<dbReference type="OrthoDB" id="774951at2759"/>
<dbReference type="PANTHER" id="PTHR44329">
    <property type="entry name" value="SERINE/THREONINE-PROTEIN KINASE TNNI3K-RELATED"/>
    <property type="match status" value="1"/>
</dbReference>
<keyword evidence="8" id="KW-0862">Zinc</keyword>
<protein>
    <recommendedName>
        <fullName evidence="2">non-specific serine/threonine protein kinase</fullName>
        <ecNumber evidence="2">2.7.11.1</ecNumber>
    </recommendedName>
</protein>
<dbReference type="Gene3D" id="3.10.20.90">
    <property type="entry name" value="Phosphatidylinositol 3-kinase Catalytic Subunit, Chain A, domain 1"/>
    <property type="match status" value="1"/>
</dbReference>
<dbReference type="EMBL" id="NEDP02076743">
    <property type="protein sequence ID" value="OWF35068.1"/>
    <property type="molecule type" value="Genomic_DNA"/>
</dbReference>
<dbReference type="AlphaFoldDB" id="A0A210PF02"/>
<keyword evidence="7 16" id="KW-0418">Kinase</keyword>
<dbReference type="FunFam" id="1.10.510.10:FF:000036">
    <property type="entry name" value="RAF proto-oncogene serine/threonine-protein kinase"/>
    <property type="match status" value="1"/>
</dbReference>
<evidence type="ECO:0000259" key="13">
    <source>
        <dbReference type="PROSITE" id="PS50011"/>
    </source>
</evidence>
<dbReference type="CDD" id="cd14062">
    <property type="entry name" value="STKc_Raf"/>
    <property type="match status" value="1"/>
</dbReference>
<evidence type="ECO:0000313" key="16">
    <source>
        <dbReference type="EMBL" id="OWF35068.1"/>
    </source>
</evidence>
<keyword evidence="17" id="KW-1185">Reference proteome</keyword>
<dbReference type="InterPro" id="IPR003116">
    <property type="entry name" value="RBD_dom"/>
</dbReference>
<dbReference type="PROSITE" id="PS00107">
    <property type="entry name" value="PROTEIN_KINASE_ATP"/>
    <property type="match status" value="1"/>
</dbReference>
<dbReference type="PROSITE" id="PS50898">
    <property type="entry name" value="RBD"/>
    <property type="match status" value="1"/>
</dbReference>
<feature type="domain" description="RBD" evidence="15">
    <location>
        <begin position="147"/>
        <end position="218"/>
    </location>
</feature>
<keyword evidence="5" id="KW-0479">Metal-binding</keyword>
<dbReference type="Gene3D" id="3.30.200.20">
    <property type="entry name" value="Phosphorylase Kinase, domain 1"/>
    <property type="match status" value="1"/>
</dbReference>
<keyword evidence="6 10" id="KW-0547">Nucleotide-binding</keyword>
<evidence type="ECO:0000256" key="11">
    <source>
        <dbReference type="SAM" id="Coils"/>
    </source>
</evidence>
<dbReference type="Proteomes" id="UP000242188">
    <property type="component" value="Unassembled WGS sequence"/>
</dbReference>